<dbReference type="Pfam" id="PF00571">
    <property type="entry name" value="CBS"/>
    <property type="match status" value="2"/>
</dbReference>
<dbReference type="STRING" id="1715989.NITINOP_1783"/>
<dbReference type="SUPFAM" id="SSF54631">
    <property type="entry name" value="CBS-domain pair"/>
    <property type="match status" value="1"/>
</dbReference>
<evidence type="ECO:0000259" key="3">
    <source>
        <dbReference type="PROSITE" id="PS51371"/>
    </source>
</evidence>
<dbReference type="AlphaFoldDB" id="A0A0S4KW75"/>
<reference evidence="5" key="1">
    <citation type="submission" date="2015-09" db="EMBL/GenBank/DDBJ databases">
        <authorList>
            <person name="Daims H."/>
        </authorList>
    </citation>
    <scope>NUCLEOTIDE SEQUENCE [LARGE SCALE GENOMIC DNA]</scope>
</reference>
<sequence length="127" mass="13777">MVTVGQLINHKLVTAPGTMNAVEAAKSMSAHRVGSILVEHDRHIVGIVTESDIVRKVLGTGQEPSLFPIGVIMSAPLIGIDERRPITEAADLMYRYGVRHLVVRKADAVVGILSVRDLLRPVSTDDF</sequence>
<proteinExistence type="predicted"/>
<accession>A0A0S4KW75</accession>
<evidence type="ECO:0000256" key="2">
    <source>
        <dbReference type="PROSITE-ProRule" id="PRU00703"/>
    </source>
</evidence>
<keyword evidence="5" id="KW-1185">Reference proteome</keyword>
<organism evidence="4 5">
    <name type="scientific">Candidatus Nitrospira inopinata</name>
    <dbReference type="NCBI Taxonomy" id="1715989"/>
    <lineage>
        <taxon>Bacteria</taxon>
        <taxon>Pseudomonadati</taxon>
        <taxon>Nitrospirota</taxon>
        <taxon>Nitrospiria</taxon>
        <taxon>Nitrospirales</taxon>
        <taxon>Nitrospiraceae</taxon>
        <taxon>Nitrospira</taxon>
    </lineage>
</organism>
<dbReference type="InterPro" id="IPR046342">
    <property type="entry name" value="CBS_dom_sf"/>
</dbReference>
<dbReference type="Proteomes" id="UP000066284">
    <property type="component" value="Chromosome 1"/>
</dbReference>
<protein>
    <recommendedName>
        <fullName evidence="3">CBS domain-containing protein</fullName>
    </recommendedName>
</protein>
<dbReference type="PROSITE" id="PS51371">
    <property type="entry name" value="CBS"/>
    <property type="match status" value="2"/>
</dbReference>
<dbReference type="Gene3D" id="3.10.580.10">
    <property type="entry name" value="CBS-domain"/>
    <property type="match status" value="1"/>
</dbReference>
<dbReference type="PANTHER" id="PTHR43080">
    <property type="entry name" value="CBS DOMAIN-CONTAINING PROTEIN CBSX3, MITOCHONDRIAL"/>
    <property type="match status" value="1"/>
</dbReference>
<feature type="domain" description="CBS" evidence="3">
    <location>
        <begin position="73"/>
        <end position="127"/>
    </location>
</feature>
<gene>
    <name evidence="4" type="ORF">NITINOP_1783</name>
</gene>
<dbReference type="EMBL" id="LN885086">
    <property type="protein sequence ID" value="CUQ66758.1"/>
    <property type="molecule type" value="Genomic_DNA"/>
</dbReference>
<evidence type="ECO:0000313" key="5">
    <source>
        <dbReference type="Proteomes" id="UP000066284"/>
    </source>
</evidence>
<dbReference type="InterPro" id="IPR051257">
    <property type="entry name" value="Diverse_CBS-Domain"/>
</dbReference>
<dbReference type="KEGG" id="nio:NITINOP_1783"/>
<feature type="domain" description="CBS" evidence="3">
    <location>
        <begin position="8"/>
        <end position="65"/>
    </location>
</feature>
<dbReference type="InterPro" id="IPR000644">
    <property type="entry name" value="CBS_dom"/>
</dbReference>
<evidence type="ECO:0000256" key="1">
    <source>
        <dbReference type="ARBA" id="ARBA00023122"/>
    </source>
</evidence>
<keyword evidence="1 2" id="KW-0129">CBS domain</keyword>
<dbReference type="PANTHER" id="PTHR43080:SF2">
    <property type="entry name" value="CBS DOMAIN-CONTAINING PROTEIN"/>
    <property type="match status" value="1"/>
</dbReference>
<name>A0A0S4KW75_9BACT</name>
<evidence type="ECO:0000313" key="4">
    <source>
        <dbReference type="EMBL" id="CUQ66758.1"/>
    </source>
</evidence>
<dbReference type="SMART" id="SM00116">
    <property type="entry name" value="CBS"/>
    <property type="match status" value="2"/>
</dbReference>